<dbReference type="Gene3D" id="2.40.70.10">
    <property type="entry name" value="Acid Proteases"/>
    <property type="match status" value="1"/>
</dbReference>
<gene>
    <name evidence="1" type="ORF">QBC35DRAFT_395258</name>
</gene>
<dbReference type="Proteomes" id="UP001302126">
    <property type="component" value="Unassembled WGS sequence"/>
</dbReference>
<name>A0AAN7AE99_9PEZI</name>
<keyword evidence="2" id="KW-1185">Reference proteome</keyword>
<feature type="non-terminal residue" evidence="1">
    <location>
        <position position="1"/>
    </location>
</feature>
<proteinExistence type="predicted"/>
<accession>A0AAN7AE99</accession>
<dbReference type="EMBL" id="MU864611">
    <property type="protein sequence ID" value="KAK4182785.1"/>
    <property type="molecule type" value="Genomic_DNA"/>
</dbReference>
<dbReference type="Pfam" id="PF13650">
    <property type="entry name" value="Asp_protease_2"/>
    <property type="match status" value="1"/>
</dbReference>
<dbReference type="CDD" id="cd00303">
    <property type="entry name" value="retropepsin_like"/>
    <property type="match status" value="1"/>
</dbReference>
<comment type="caution">
    <text evidence="1">The sequence shown here is derived from an EMBL/GenBank/DDBJ whole genome shotgun (WGS) entry which is preliminary data.</text>
</comment>
<evidence type="ECO:0000313" key="2">
    <source>
        <dbReference type="Proteomes" id="UP001302126"/>
    </source>
</evidence>
<reference evidence="1" key="2">
    <citation type="submission" date="2023-05" db="EMBL/GenBank/DDBJ databases">
        <authorList>
            <consortium name="Lawrence Berkeley National Laboratory"/>
            <person name="Steindorff A."/>
            <person name="Hensen N."/>
            <person name="Bonometti L."/>
            <person name="Westerberg I."/>
            <person name="Brannstrom I.O."/>
            <person name="Guillou S."/>
            <person name="Cros-Aarteil S."/>
            <person name="Calhoun S."/>
            <person name="Haridas S."/>
            <person name="Kuo A."/>
            <person name="Mondo S."/>
            <person name="Pangilinan J."/>
            <person name="Riley R."/>
            <person name="Labutti K."/>
            <person name="Andreopoulos B."/>
            <person name="Lipzen A."/>
            <person name="Chen C."/>
            <person name="Yanf M."/>
            <person name="Daum C."/>
            <person name="Ng V."/>
            <person name="Clum A."/>
            <person name="Ohm R."/>
            <person name="Martin F."/>
            <person name="Silar P."/>
            <person name="Natvig D."/>
            <person name="Lalanne C."/>
            <person name="Gautier V."/>
            <person name="Ament-Velasquez S.L."/>
            <person name="Kruys A."/>
            <person name="Hutchinson M.I."/>
            <person name="Powell A.J."/>
            <person name="Barry K."/>
            <person name="Miller A.N."/>
            <person name="Grigoriev I.V."/>
            <person name="Debuchy R."/>
            <person name="Gladieux P."/>
            <person name="Thoren M.H."/>
            <person name="Johannesson H."/>
        </authorList>
    </citation>
    <scope>NUCLEOTIDE SEQUENCE</scope>
    <source>
        <strain evidence="1">PSN309</strain>
    </source>
</reference>
<evidence type="ECO:0000313" key="1">
    <source>
        <dbReference type="EMBL" id="KAK4182785.1"/>
    </source>
</evidence>
<organism evidence="1 2">
    <name type="scientific">Podospora australis</name>
    <dbReference type="NCBI Taxonomy" id="1536484"/>
    <lineage>
        <taxon>Eukaryota</taxon>
        <taxon>Fungi</taxon>
        <taxon>Dikarya</taxon>
        <taxon>Ascomycota</taxon>
        <taxon>Pezizomycotina</taxon>
        <taxon>Sordariomycetes</taxon>
        <taxon>Sordariomycetidae</taxon>
        <taxon>Sordariales</taxon>
        <taxon>Podosporaceae</taxon>
        <taxon>Podospora</taxon>
    </lineage>
</organism>
<sequence>YPLVLGSRFLRLTETLTTFRHRIKKAFATKFGSPRLTAFFWNPDDSESCCLRGKLGEKNVTAVPDTGSECSLIPLEYARKRRFFIDNSMQHHHELEFIDGSRQTTFGTLQDIEWQLGKGERTWCDFLVLEGLPVDVLLGNGLVEEFHVFEEHEASPMFGGQDEGGTPGMYGVTMLGQYGVELSNLESEYWSDLNTPDPFSRQMILKESTRRNAIQQRISCLPHPEQEEAHNLEIQRQTE</sequence>
<protein>
    <submittedName>
        <fullName evidence="1">Uncharacterized protein</fullName>
    </submittedName>
</protein>
<reference evidence="1" key="1">
    <citation type="journal article" date="2023" name="Mol. Phylogenet. Evol.">
        <title>Genome-scale phylogeny and comparative genomics of the fungal order Sordariales.</title>
        <authorList>
            <person name="Hensen N."/>
            <person name="Bonometti L."/>
            <person name="Westerberg I."/>
            <person name="Brannstrom I.O."/>
            <person name="Guillou S."/>
            <person name="Cros-Aarteil S."/>
            <person name="Calhoun S."/>
            <person name="Haridas S."/>
            <person name="Kuo A."/>
            <person name="Mondo S."/>
            <person name="Pangilinan J."/>
            <person name="Riley R."/>
            <person name="LaButti K."/>
            <person name="Andreopoulos B."/>
            <person name="Lipzen A."/>
            <person name="Chen C."/>
            <person name="Yan M."/>
            <person name="Daum C."/>
            <person name="Ng V."/>
            <person name="Clum A."/>
            <person name="Steindorff A."/>
            <person name="Ohm R.A."/>
            <person name="Martin F."/>
            <person name="Silar P."/>
            <person name="Natvig D.O."/>
            <person name="Lalanne C."/>
            <person name="Gautier V."/>
            <person name="Ament-Velasquez S.L."/>
            <person name="Kruys A."/>
            <person name="Hutchinson M.I."/>
            <person name="Powell A.J."/>
            <person name="Barry K."/>
            <person name="Miller A.N."/>
            <person name="Grigoriev I.V."/>
            <person name="Debuchy R."/>
            <person name="Gladieux P."/>
            <person name="Hiltunen Thoren M."/>
            <person name="Johannesson H."/>
        </authorList>
    </citation>
    <scope>NUCLEOTIDE SEQUENCE</scope>
    <source>
        <strain evidence="1">PSN309</strain>
    </source>
</reference>
<dbReference type="AlphaFoldDB" id="A0AAN7AE99"/>
<dbReference type="InterPro" id="IPR021109">
    <property type="entry name" value="Peptidase_aspartic_dom_sf"/>
</dbReference>